<sequence length="122" mass="14661">MYEIDLYENAAGNSEIRDYLEKINGSRQRDDQKVLKKLIYQMQLLSRLGPNLTEPNAKRLKGYRYSIMELRPLPERVFYAAWGKESYVLLHHYTKRQNRTDIREVERALKNLDDWLARKARD</sequence>
<accession>A0ABW1SK73</accession>
<dbReference type="RefSeq" id="WP_137615638.1">
    <property type="nucleotide sequence ID" value="NZ_BJDI01000003.1"/>
</dbReference>
<dbReference type="InterPro" id="IPR009241">
    <property type="entry name" value="HigB-like"/>
</dbReference>
<comment type="caution">
    <text evidence="1">The sequence shown here is derived from an EMBL/GenBank/DDBJ whole genome shotgun (WGS) entry which is preliminary data.</text>
</comment>
<keyword evidence="2" id="KW-1185">Reference proteome</keyword>
<dbReference type="Pfam" id="PF05973">
    <property type="entry name" value="Gp49"/>
    <property type="match status" value="1"/>
</dbReference>
<dbReference type="Proteomes" id="UP001596171">
    <property type="component" value="Unassembled WGS sequence"/>
</dbReference>
<name>A0ABW1SK73_9LACO</name>
<gene>
    <name evidence="1" type="ORF">ACFP1L_08760</name>
</gene>
<dbReference type="EMBL" id="JBHSSE010000018">
    <property type="protein sequence ID" value="MFC6201958.1"/>
    <property type="molecule type" value="Genomic_DNA"/>
</dbReference>
<organism evidence="1 2">
    <name type="scientific">Lactiplantibacillus nangangensis</name>
    <dbReference type="NCBI Taxonomy" id="2559917"/>
    <lineage>
        <taxon>Bacteria</taxon>
        <taxon>Bacillati</taxon>
        <taxon>Bacillota</taxon>
        <taxon>Bacilli</taxon>
        <taxon>Lactobacillales</taxon>
        <taxon>Lactobacillaceae</taxon>
        <taxon>Lactiplantibacillus</taxon>
    </lineage>
</organism>
<evidence type="ECO:0000313" key="2">
    <source>
        <dbReference type="Proteomes" id="UP001596171"/>
    </source>
</evidence>
<evidence type="ECO:0000313" key="1">
    <source>
        <dbReference type="EMBL" id="MFC6201958.1"/>
    </source>
</evidence>
<protein>
    <submittedName>
        <fullName evidence="1">Type II toxin-antitoxin system RelE/ParE family toxin</fullName>
    </submittedName>
</protein>
<proteinExistence type="predicted"/>
<reference evidence="2" key="1">
    <citation type="journal article" date="2019" name="Int. J. Syst. Evol. Microbiol.">
        <title>The Global Catalogue of Microorganisms (GCM) 10K type strain sequencing project: providing services to taxonomists for standard genome sequencing and annotation.</title>
        <authorList>
            <consortium name="The Broad Institute Genomics Platform"/>
            <consortium name="The Broad Institute Genome Sequencing Center for Infectious Disease"/>
            <person name="Wu L."/>
            <person name="Ma J."/>
        </authorList>
    </citation>
    <scope>NUCLEOTIDE SEQUENCE [LARGE SCALE GENOMIC DNA]</scope>
    <source>
        <strain evidence="2">CCM 8930</strain>
    </source>
</reference>